<keyword evidence="3" id="KW-0548">Nucleotidyltransferase</keyword>
<organism evidence="9 10">
    <name type="scientific">Arabis alpina</name>
    <name type="common">Alpine rock-cress</name>
    <dbReference type="NCBI Taxonomy" id="50452"/>
    <lineage>
        <taxon>Eukaryota</taxon>
        <taxon>Viridiplantae</taxon>
        <taxon>Streptophyta</taxon>
        <taxon>Embryophyta</taxon>
        <taxon>Tracheophyta</taxon>
        <taxon>Spermatophyta</taxon>
        <taxon>Magnoliopsida</taxon>
        <taxon>eudicotyledons</taxon>
        <taxon>Gunneridae</taxon>
        <taxon>Pentapetalae</taxon>
        <taxon>rosids</taxon>
        <taxon>malvids</taxon>
        <taxon>Brassicales</taxon>
        <taxon>Brassicaceae</taxon>
        <taxon>Arabideae</taxon>
        <taxon>Arabis</taxon>
    </lineage>
</organism>
<name>A0A087GN55_ARAAL</name>
<dbReference type="InterPro" id="IPR041373">
    <property type="entry name" value="RT_RNaseH"/>
</dbReference>
<dbReference type="Gene3D" id="3.30.420.10">
    <property type="entry name" value="Ribonuclease H-like superfamily/Ribonuclease H"/>
    <property type="match status" value="1"/>
</dbReference>
<sequence length="1350" mass="153114">MGDQVDNQAGQVVTMADFQQLQQQLQQLQQVQPGMGDADTPHTFYQNRSAICVPALNRADYQLHPQMIELVKNYTFHGLPAENPMDHIENFEEICRTTRSNGVPEDWIKAAFLDSFYTKSKTTSLRNKIVSFNQFSGESFGDAWERKQINAASNGDFMTRSEKSAFELLENMAASSNNYHPEYDRSKRVSSIESQKYDDLKEKYINEVFYQEFTEEGTDEQQEVNYVNGQGFVQNKGFNQNYRNHLNLSYRSSNVENPQDQVYPQQVVQGKTYVQNSGVSGSQGFSGQTGVQIQGYQKIFSQGFQKQLVQNSSQNGFQQQQPFNNFQSSAPTSPILASQENKLESLMQQLLLSHQKSATEINVKVDNMYNDLNGKFEALSSHVKKLDTQVAQTAEAIKRPQGVLPGKPEHNPKNEYLGCNSITLRSGKVLEQVAGNGRNREVVIDVEENDKVDVEKEGESAIDDVTKEPQPACLYVPRVPYPTHPKKSQKDLEDAKCKEMLDGITVNITLTNALQMMPPMRRIVKGLVMSKVSGDEEIVRVTKDCSAILQNKVLKKLGDPGRFVLSVQIGETIFACSLCDLGSSVNLMPYFVAKRLGFTKFKPTRISLVFADRSVKLHVGILEDLHVQIGNVLIPADFVVLELEEEPNDPLILGRPFLCTAGAMIDVRNGRIDLHLGDIIMKFEMSKLVRKPMLDEQTFSIDDSLEISNEVGEEILVDDPLEIALTQTESEHGFLDRDATGYAKMLNSSQTMGKMVAYTSLDEVVEKSPATTIPTPLANPWRELKAPKIELKQLPVGLRVLQRCEEKHLVLNWEKCHFMVRDGIVLGHKISEKCIEVDKAKIEVMTSLQPPDSVKGVRSFLGHVGFYRRFIKDFSKIVRPLTQLLCKDVKFNFDSDCLEAFHTIKGALVIAPIVQPPDWELPFEVMTDASDYAVELLAIVFAFEKFRSYLVGSKVIVHTDHAALKFLLTKKDAKPRLLRWILLLQEFDLEIKDKKGIENGVADHLSRLRVEEDVSLDDNLHEEQLYAISIGNIEHYTPPRETKLPEIPWFGEFANYLAADREPENFVGYKKKKFLRDIRHYFWDEPYLYKHCSDGVFRRCVSEEEVHGVPSVVISDGGSHFINKVFDGLLKKHGVKHKVATPYHPQTSGQVEISNREIKSILQKTVNTTRKDWAMKLDDALWAYRTAYKTPLGTTPFHLVYGKPCHLPVELEYKAVWAVKLLNLNIKPASERRLVQLNELDEIRHMAYENSRIYKERTKAHHDKKIIPKNFVANDQVLLFNSRLKLFPGKLRSRWSGPFTIKEVRQYGAVVLMDATGNEFVVNGQHLKPYLAKTEIAGGDSIPLGDPPRA</sequence>
<keyword evidence="5" id="KW-0255">Endonuclease</keyword>
<dbReference type="GO" id="GO:0003964">
    <property type="term" value="F:RNA-directed DNA polymerase activity"/>
    <property type="evidence" value="ECO:0007669"/>
    <property type="project" value="UniProtKB-KW"/>
</dbReference>
<dbReference type="EC" id="2.7.7.49" evidence="1"/>
<evidence type="ECO:0000256" key="3">
    <source>
        <dbReference type="ARBA" id="ARBA00022695"/>
    </source>
</evidence>
<dbReference type="Proteomes" id="UP000029120">
    <property type="component" value="Chromosome 6"/>
</dbReference>
<dbReference type="InterPro" id="IPR012337">
    <property type="entry name" value="RNaseH-like_sf"/>
</dbReference>
<evidence type="ECO:0000256" key="5">
    <source>
        <dbReference type="ARBA" id="ARBA00022759"/>
    </source>
</evidence>
<dbReference type="CDD" id="cd00303">
    <property type="entry name" value="retropepsin_like"/>
    <property type="match status" value="1"/>
</dbReference>
<dbReference type="GO" id="GO:0003676">
    <property type="term" value="F:nucleic acid binding"/>
    <property type="evidence" value="ECO:0007669"/>
    <property type="project" value="InterPro"/>
</dbReference>
<evidence type="ECO:0000256" key="4">
    <source>
        <dbReference type="ARBA" id="ARBA00022722"/>
    </source>
</evidence>
<evidence type="ECO:0000256" key="7">
    <source>
        <dbReference type="ARBA" id="ARBA00022918"/>
    </source>
</evidence>
<dbReference type="GO" id="GO:0015074">
    <property type="term" value="P:DNA integration"/>
    <property type="evidence" value="ECO:0007669"/>
    <property type="project" value="InterPro"/>
</dbReference>
<dbReference type="CDD" id="cd09274">
    <property type="entry name" value="RNase_HI_RT_Ty3"/>
    <property type="match status" value="1"/>
</dbReference>
<dbReference type="OrthoDB" id="10055717at2759"/>
<dbReference type="FunFam" id="3.30.70.270:FF:000020">
    <property type="entry name" value="Transposon Tf2-6 polyprotein-like Protein"/>
    <property type="match status" value="1"/>
</dbReference>
<keyword evidence="6" id="KW-0378">Hydrolase</keyword>
<dbReference type="InterPro" id="IPR036397">
    <property type="entry name" value="RNaseH_sf"/>
</dbReference>
<dbReference type="GO" id="GO:0004519">
    <property type="term" value="F:endonuclease activity"/>
    <property type="evidence" value="ECO:0007669"/>
    <property type="project" value="UniProtKB-KW"/>
</dbReference>
<dbReference type="Pfam" id="PF17917">
    <property type="entry name" value="RT_RNaseH"/>
    <property type="match status" value="1"/>
</dbReference>
<evidence type="ECO:0000256" key="6">
    <source>
        <dbReference type="ARBA" id="ARBA00022801"/>
    </source>
</evidence>
<keyword evidence="10" id="KW-1185">Reference proteome</keyword>
<dbReference type="InterPro" id="IPR001584">
    <property type="entry name" value="Integrase_cat-core"/>
</dbReference>
<keyword evidence="7" id="KW-0695">RNA-directed DNA polymerase</keyword>
<dbReference type="PANTHER" id="PTHR34072">
    <property type="entry name" value="ENZYMATIC POLYPROTEIN-RELATED"/>
    <property type="match status" value="1"/>
</dbReference>
<evidence type="ECO:0000313" key="9">
    <source>
        <dbReference type="EMBL" id="KFK31307.1"/>
    </source>
</evidence>
<dbReference type="Gene3D" id="3.30.70.270">
    <property type="match status" value="2"/>
</dbReference>
<dbReference type="EMBL" id="CM002874">
    <property type="protein sequence ID" value="KFK31307.1"/>
    <property type="molecule type" value="Genomic_DNA"/>
</dbReference>
<keyword evidence="4" id="KW-0540">Nuclease</keyword>
<proteinExistence type="predicted"/>
<evidence type="ECO:0000256" key="2">
    <source>
        <dbReference type="ARBA" id="ARBA00022679"/>
    </source>
</evidence>
<dbReference type="SUPFAM" id="SSF53098">
    <property type="entry name" value="Ribonuclease H-like"/>
    <property type="match status" value="1"/>
</dbReference>
<evidence type="ECO:0000256" key="1">
    <source>
        <dbReference type="ARBA" id="ARBA00012493"/>
    </source>
</evidence>
<protein>
    <recommendedName>
        <fullName evidence="1">RNA-directed DNA polymerase</fullName>
        <ecNumber evidence="1">2.7.7.49</ecNumber>
    </recommendedName>
</protein>
<dbReference type="Gramene" id="KFK31307">
    <property type="protein sequence ID" value="KFK31307"/>
    <property type="gene ID" value="AALP_AA6G095700"/>
</dbReference>
<gene>
    <name evidence="9" type="ordered locus">AALP_Aa6g095700</name>
</gene>
<dbReference type="InterPro" id="IPR043128">
    <property type="entry name" value="Rev_trsase/Diguanyl_cyclase"/>
</dbReference>
<accession>A0A087GN55</accession>
<evidence type="ECO:0000313" key="10">
    <source>
        <dbReference type="Proteomes" id="UP000029120"/>
    </source>
</evidence>
<dbReference type="OMA" id="GETIFAC"/>
<dbReference type="InterPro" id="IPR043502">
    <property type="entry name" value="DNA/RNA_pol_sf"/>
</dbReference>
<feature type="domain" description="Integrase catalytic" evidence="8">
    <location>
        <begin position="1106"/>
        <end position="1204"/>
    </location>
</feature>
<dbReference type="Gene3D" id="2.40.70.10">
    <property type="entry name" value="Acid Proteases"/>
    <property type="match status" value="1"/>
</dbReference>
<evidence type="ECO:0000259" key="8">
    <source>
        <dbReference type="PROSITE" id="PS50994"/>
    </source>
</evidence>
<dbReference type="SUPFAM" id="SSF56672">
    <property type="entry name" value="DNA/RNA polymerases"/>
    <property type="match status" value="1"/>
</dbReference>
<dbReference type="PANTHER" id="PTHR34072:SF44">
    <property type="entry name" value="RNA-DIRECTED DNA POLYMERASE"/>
    <property type="match status" value="1"/>
</dbReference>
<dbReference type="InterPro" id="IPR021109">
    <property type="entry name" value="Peptidase_aspartic_dom_sf"/>
</dbReference>
<keyword evidence="2" id="KW-0808">Transferase</keyword>
<dbReference type="PROSITE" id="PS50994">
    <property type="entry name" value="INTEGRASE"/>
    <property type="match status" value="1"/>
</dbReference>
<reference evidence="10" key="1">
    <citation type="journal article" date="2015" name="Nat. Plants">
        <title>Genome expansion of Arabis alpina linked with retrotransposition and reduced symmetric DNA methylation.</title>
        <authorList>
            <person name="Willing E.M."/>
            <person name="Rawat V."/>
            <person name="Mandakova T."/>
            <person name="Maumus F."/>
            <person name="James G.V."/>
            <person name="Nordstroem K.J."/>
            <person name="Becker C."/>
            <person name="Warthmann N."/>
            <person name="Chica C."/>
            <person name="Szarzynska B."/>
            <person name="Zytnicki M."/>
            <person name="Albani M.C."/>
            <person name="Kiefer C."/>
            <person name="Bergonzi S."/>
            <person name="Castaings L."/>
            <person name="Mateos J.L."/>
            <person name="Berns M.C."/>
            <person name="Bujdoso N."/>
            <person name="Piofczyk T."/>
            <person name="de Lorenzo L."/>
            <person name="Barrero-Sicilia C."/>
            <person name="Mateos I."/>
            <person name="Piednoel M."/>
            <person name="Hagmann J."/>
            <person name="Chen-Min-Tao R."/>
            <person name="Iglesias-Fernandez R."/>
            <person name="Schuster S.C."/>
            <person name="Alonso-Blanco C."/>
            <person name="Roudier F."/>
            <person name="Carbonero P."/>
            <person name="Paz-Ares J."/>
            <person name="Davis S.J."/>
            <person name="Pecinka A."/>
            <person name="Quesneville H."/>
            <person name="Colot V."/>
            <person name="Lysak M.A."/>
            <person name="Weigel D."/>
            <person name="Coupland G."/>
            <person name="Schneeberger K."/>
        </authorList>
    </citation>
    <scope>NUCLEOTIDE SEQUENCE [LARGE SCALE GENOMIC DNA]</scope>
    <source>
        <strain evidence="10">cv. Pajares</strain>
    </source>
</reference>
<dbReference type="GO" id="GO:0016787">
    <property type="term" value="F:hydrolase activity"/>
    <property type="evidence" value="ECO:0007669"/>
    <property type="project" value="UniProtKB-KW"/>
</dbReference>
<dbReference type="eggNOG" id="KOG0017">
    <property type="taxonomic scope" value="Eukaryota"/>
</dbReference>